<evidence type="ECO:0000313" key="2">
    <source>
        <dbReference type="Proteomes" id="UP000262477"/>
    </source>
</evidence>
<reference evidence="1 2" key="1">
    <citation type="submission" date="2018-08" db="EMBL/GenBank/DDBJ databases">
        <title>Streptomyces NEAU-D10 sp. nov., a novel Actinomycete isolated from soil.</title>
        <authorList>
            <person name="Jin L."/>
        </authorList>
    </citation>
    <scope>NUCLEOTIDE SEQUENCE [LARGE SCALE GENOMIC DNA]</scope>
    <source>
        <strain evidence="1 2">NEAU-D10</strain>
    </source>
</reference>
<sequence>MTTDERPTAADTRAEVEAACDELAAALKRMGIVLPSLCVDPVSYSYAQPRPLVELGRCNLETTHRLIAALNRAAR</sequence>
<gene>
    <name evidence="1" type="ORF">DY245_21580</name>
</gene>
<dbReference type="EMBL" id="QUAC01000170">
    <property type="protein sequence ID" value="REK88382.1"/>
    <property type="molecule type" value="Genomic_DNA"/>
</dbReference>
<comment type="caution">
    <text evidence="1">The sequence shown here is derived from an EMBL/GenBank/DDBJ whole genome shotgun (WGS) entry which is preliminary data.</text>
</comment>
<protein>
    <submittedName>
        <fullName evidence="1">Uncharacterized protein</fullName>
    </submittedName>
</protein>
<dbReference type="OrthoDB" id="4331723at2"/>
<accession>A0A371Q0X0</accession>
<proteinExistence type="predicted"/>
<dbReference type="RefSeq" id="WP_128508879.1">
    <property type="nucleotide sequence ID" value="NZ_QUAC01000170.1"/>
</dbReference>
<name>A0A371Q0X0_STRIH</name>
<dbReference type="Proteomes" id="UP000262477">
    <property type="component" value="Unassembled WGS sequence"/>
</dbReference>
<evidence type="ECO:0000313" key="1">
    <source>
        <dbReference type="EMBL" id="REK88382.1"/>
    </source>
</evidence>
<keyword evidence="2" id="KW-1185">Reference proteome</keyword>
<dbReference type="AlphaFoldDB" id="A0A371Q0X0"/>
<organism evidence="1 2">
    <name type="scientific">Streptomyces inhibens</name>
    <dbReference type="NCBI Taxonomy" id="2293571"/>
    <lineage>
        <taxon>Bacteria</taxon>
        <taxon>Bacillati</taxon>
        <taxon>Actinomycetota</taxon>
        <taxon>Actinomycetes</taxon>
        <taxon>Kitasatosporales</taxon>
        <taxon>Streptomycetaceae</taxon>
        <taxon>Streptomyces</taxon>
    </lineage>
</organism>